<reference evidence="1" key="2">
    <citation type="submission" date="2024-10" db="UniProtKB">
        <authorList>
            <consortium name="EnsemblProtists"/>
        </authorList>
    </citation>
    <scope>IDENTIFICATION</scope>
</reference>
<dbReference type="SUPFAM" id="SSF52799">
    <property type="entry name" value="(Phosphotyrosine protein) phosphatases II"/>
    <property type="match status" value="1"/>
</dbReference>
<dbReference type="EnsemblProtists" id="EOD29495">
    <property type="protein sequence ID" value="EOD29495"/>
    <property type="gene ID" value="EMIHUDRAFT_60319"/>
</dbReference>
<dbReference type="KEGG" id="ehx:EMIHUDRAFT_57384"/>
<dbReference type="Gene3D" id="3.90.190.10">
    <property type="entry name" value="Protein tyrosine phosphatase superfamily"/>
    <property type="match status" value="1"/>
</dbReference>
<dbReference type="KEGG" id="ehx:EMIHUDRAFT_60319"/>
<dbReference type="PANTHER" id="PTHR31126:SF48">
    <property type="entry name" value="INOSITOL PHOSPHATASE SIW14"/>
    <property type="match status" value="1"/>
</dbReference>
<reference evidence="2" key="1">
    <citation type="journal article" date="2013" name="Nature">
        <title>Pan genome of the phytoplankton Emiliania underpins its global distribution.</title>
        <authorList>
            <person name="Read B.A."/>
            <person name="Kegel J."/>
            <person name="Klute M.J."/>
            <person name="Kuo A."/>
            <person name="Lefebvre S.C."/>
            <person name="Maumus F."/>
            <person name="Mayer C."/>
            <person name="Miller J."/>
            <person name="Monier A."/>
            <person name="Salamov A."/>
            <person name="Young J."/>
            <person name="Aguilar M."/>
            <person name="Claverie J.M."/>
            <person name="Frickenhaus S."/>
            <person name="Gonzalez K."/>
            <person name="Herman E.K."/>
            <person name="Lin Y.C."/>
            <person name="Napier J."/>
            <person name="Ogata H."/>
            <person name="Sarno A.F."/>
            <person name="Shmutz J."/>
            <person name="Schroeder D."/>
            <person name="de Vargas C."/>
            <person name="Verret F."/>
            <person name="von Dassow P."/>
            <person name="Valentin K."/>
            <person name="Van de Peer Y."/>
            <person name="Wheeler G."/>
            <person name="Dacks J.B."/>
            <person name="Delwiche C.F."/>
            <person name="Dyhrman S.T."/>
            <person name="Glockner G."/>
            <person name="John U."/>
            <person name="Richards T."/>
            <person name="Worden A.Z."/>
            <person name="Zhang X."/>
            <person name="Grigoriev I.V."/>
            <person name="Allen A.E."/>
            <person name="Bidle K."/>
            <person name="Borodovsky M."/>
            <person name="Bowler C."/>
            <person name="Brownlee C."/>
            <person name="Cock J.M."/>
            <person name="Elias M."/>
            <person name="Gladyshev V.N."/>
            <person name="Groth M."/>
            <person name="Guda C."/>
            <person name="Hadaegh A."/>
            <person name="Iglesias-Rodriguez M.D."/>
            <person name="Jenkins J."/>
            <person name="Jones B.M."/>
            <person name="Lawson T."/>
            <person name="Leese F."/>
            <person name="Lindquist E."/>
            <person name="Lobanov A."/>
            <person name="Lomsadze A."/>
            <person name="Malik S.B."/>
            <person name="Marsh M.E."/>
            <person name="Mackinder L."/>
            <person name="Mock T."/>
            <person name="Mueller-Roeber B."/>
            <person name="Pagarete A."/>
            <person name="Parker M."/>
            <person name="Probert I."/>
            <person name="Quesneville H."/>
            <person name="Raines C."/>
            <person name="Rensing S.A."/>
            <person name="Riano-Pachon D.M."/>
            <person name="Richier S."/>
            <person name="Rokitta S."/>
            <person name="Shiraiwa Y."/>
            <person name="Soanes D.M."/>
            <person name="van der Giezen M."/>
            <person name="Wahlund T.M."/>
            <person name="Williams B."/>
            <person name="Wilson W."/>
            <person name="Wolfe G."/>
            <person name="Wurch L.L."/>
        </authorList>
    </citation>
    <scope>NUCLEOTIDE SEQUENCE</scope>
</reference>
<dbReference type="PaxDb" id="2903-EOD22706"/>
<dbReference type="GeneID" id="17274771"/>
<dbReference type="InterPro" id="IPR004861">
    <property type="entry name" value="Siw14-like"/>
</dbReference>
<dbReference type="OMA" id="MPLNYSF"/>
<dbReference type="GO" id="GO:0016791">
    <property type="term" value="F:phosphatase activity"/>
    <property type="evidence" value="ECO:0007669"/>
    <property type="project" value="TreeGrafter"/>
</dbReference>
<proteinExistence type="predicted"/>
<dbReference type="PANTHER" id="PTHR31126">
    <property type="entry name" value="TYROSINE-PROTEIN PHOSPHATASE"/>
    <property type="match status" value="1"/>
</dbReference>
<sequence>PPLNFGLVAPGIYRSGMPGRNSVAYLRRLGLRTLVRLVDGPAYPPAVEEWIAAAGVAVIDCRVGTNREPLVAMDGGALAEALAAAQRPERQPVLVHCLRGQRETGVLVGCMRQQQRWSLVATFDEYRRFAGSAASLLDLQTIELF</sequence>
<dbReference type="Proteomes" id="UP000013827">
    <property type="component" value="Unassembled WGS sequence"/>
</dbReference>
<evidence type="ECO:0000313" key="1">
    <source>
        <dbReference type="EnsemblProtists" id="EOD22706"/>
    </source>
</evidence>
<keyword evidence="2" id="KW-1185">Reference proteome</keyword>
<dbReference type="RefSeq" id="XP_005775135.1">
    <property type="nucleotide sequence ID" value="XM_005775078.1"/>
</dbReference>
<dbReference type="HOGENOM" id="CLU_047845_5_3_1"/>
<dbReference type="eggNOG" id="KOG1572">
    <property type="taxonomic scope" value="Eukaryota"/>
</dbReference>
<dbReference type="Pfam" id="PF03162">
    <property type="entry name" value="Y_phosphatase2"/>
    <property type="match status" value="1"/>
</dbReference>
<dbReference type="EnsemblProtists" id="EOD22706">
    <property type="protein sequence ID" value="EOD22706"/>
    <property type="gene ID" value="EMIHUDRAFT_57384"/>
</dbReference>
<evidence type="ECO:0008006" key="3">
    <source>
        <dbReference type="Google" id="ProtNLM"/>
    </source>
</evidence>
<dbReference type="STRING" id="2903.R1ESC7"/>
<dbReference type="InterPro" id="IPR029021">
    <property type="entry name" value="Prot-tyrosine_phosphatase-like"/>
</dbReference>
<accession>A0A0D3JGS1</accession>
<organism evidence="1 2">
    <name type="scientific">Emiliania huxleyi (strain CCMP1516)</name>
    <dbReference type="NCBI Taxonomy" id="280463"/>
    <lineage>
        <taxon>Eukaryota</taxon>
        <taxon>Haptista</taxon>
        <taxon>Haptophyta</taxon>
        <taxon>Prymnesiophyceae</taxon>
        <taxon>Isochrysidales</taxon>
        <taxon>Noelaerhabdaceae</taxon>
        <taxon>Emiliania</taxon>
    </lineage>
</organism>
<protein>
    <recommendedName>
        <fullName evidence="3">Tyrosine specific protein phosphatases domain-containing protein</fullName>
    </recommendedName>
</protein>
<dbReference type="AlphaFoldDB" id="A0A0D3JGS1"/>
<name>A0A0D3JGS1_EMIH1</name>
<dbReference type="RefSeq" id="XP_005781924.1">
    <property type="nucleotide sequence ID" value="XM_005781867.1"/>
</dbReference>
<dbReference type="GO" id="GO:0005737">
    <property type="term" value="C:cytoplasm"/>
    <property type="evidence" value="ECO:0007669"/>
    <property type="project" value="TreeGrafter"/>
</dbReference>
<dbReference type="GeneID" id="17268235"/>
<evidence type="ECO:0000313" key="2">
    <source>
        <dbReference type="Proteomes" id="UP000013827"/>
    </source>
</evidence>